<proteinExistence type="predicted"/>
<keyword evidence="3" id="KW-1185">Reference proteome</keyword>
<name>C7Q2Z0_CATAD</name>
<accession>C7Q2Z0</accession>
<dbReference type="InParanoid" id="C7Q2Z0"/>
<dbReference type="eggNOG" id="ENOG5033AFQ">
    <property type="taxonomic scope" value="Bacteria"/>
</dbReference>
<dbReference type="AlphaFoldDB" id="C7Q2Z0"/>
<dbReference type="OrthoDB" id="1310645at2"/>
<sequence length="376" mass="41465">MTTTTTSPLHLHDLFSPADLQAEIEAKFVTRKQHPTLPLSLYVYGQSCQYEHHWTPVTMCCRGLIVDDTTGRIVALPFPKIFVTGMHGVHDFAPPLPTEPFEIFEKVDGSLIIAFHYDGRWHAASKGSFASEQSAWAQARLDAADTSLLDPALTYLAEAIYPANRIVVDYGAREDLVLLAAYEPATGAEKALAKVAAHWAPIGPVVRSWGLGKDVREVEVLAADSRRIDGRTAGGTEDEGYVIRFTSGIRAKIKLSSYLALHKLYTGTNERTVWEVLASGQDPAVLFDTVPDEFAGWVRQVAARLRGEFDAYVAAARADFDAIGPTAERKSFAEQAMKSEHRAALFRLYDGRDIDDLAWKSIKPRGDVPFVTDEEG</sequence>
<gene>
    <name evidence="2" type="ordered locus">Caci_2973</name>
</gene>
<dbReference type="Proteomes" id="UP000000851">
    <property type="component" value="Chromosome"/>
</dbReference>
<evidence type="ECO:0000313" key="2">
    <source>
        <dbReference type="EMBL" id="ACU71882.1"/>
    </source>
</evidence>
<evidence type="ECO:0000313" key="3">
    <source>
        <dbReference type="Proteomes" id="UP000000851"/>
    </source>
</evidence>
<dbReference type="Pfam" id="PF09511">
    <property type="entry name" value="RNA_lig_T4_1"/>
    <property type="match status" value="1"/>
</dbReference>
<feature type="domain" description="T4 RNA ligase 1-like N-terminal" evidence="1">
    <location>
        <begin position="61"/>
        <end position="252"/>
    </location>
</feature>
<dbReference type="KEGG" id="cai:Caci_2973"/>
<dbReference type="HOGENOM" id="CLU_779938_0_0_11"/>
<dbReference type="InterPro" id="IPR019039">
    <property type="entry name" value="T4-Rnl1-like_N"/>
</dbReference>
<protein>
    <recommendedName>
        <fullName evidence="1">T4 RNA ligase 1-like N-terminal domain-containing protein</fullName>
    </recommendedName>
</protein>
<dbReference type="EMBL" id="CP001700">
    <property type="protein sequence ID" value="ACU71882.1"/>
    <property type="molecule type" value="Genomic_DNA"/>
</dbReference>
<dbReference type="RefSeq" id="WP_012787175.1">
    <property type="nucleotide sequence ID" value="NC_013131.1"/>
</dbReference>
<dbReference type="STRING" id="479433.Caci_2973"/>
<reference evidence="2 3" key="1">
    <citation type="journal article" date="2009" name="Stand. Genomic Sci.">
        <title>Complete genome sequence of Catenulispora acidiphila type strain (ID 139908).</title>
        <authorList>
            <person name="Copeland A."/>
            <person name="Lapidus A."/>
            <person name="Glavina Del Rio T."/>
            <person name="Nolan M."/>
            <person name="Lucas S."/>
            <person name="Chen F."/>
            <person name="Tice H."/>
            <person name="Cheng J.F."/>
            <person name="Bruce D."/>
            <person name="Goodwin L."/>
            <person name="Pitluck S."/>
            <person name="Mikhailova N."/>
            <person name="Pati A."/>
            <person name="Ivanova N."/>
            <person name="Mavromatis K."/>
            <person name="Chen A."/>
            <person name="Palaniappan K."/>
            <person name="Chain P."/>
            <person name="Land M."/>
            <person name="Hauser L."/>
            <person name="Chang Y.J."/>
            <person name="Jeffries C.D."/>
            <person name="Chertkov O."/>
            <person name="Brettin T."/>
            <person name="Detter J.C."/>
            <person name="Han C."/>
            <person name="Ali Z."/>
            <person name="Tindall B.J."/>
            <person name="Goker M."/>
            <person name="Bristow J."/>
            <person name="Eisen J.A."/>
            <person name="Markowitz V."/>
            <person name="Hugenholtz P."/>
            <person name="Kyrpides N.C."/>
            <person name="Klenk H.P."/>
        </authorList>
    </citation>
    <scope>NUCLEOTIDE SEQUENCE [LARGE SCALE GENOMIC DNA]</scope>
    <source>
        <strain evidence="3">DSM 44928 / JCM 14897 / NBRC 102108 / NRRL B-24433 / ID139908</strain>
    </source>
</reference>
<organism evidence="2 3">
    <name type="scientific">Catenulispora acidiphila (strain DSM 44928 / JCM 14897 / NBRC 102108 / NRRL B-24433 / ID139908)</name>
    <dbReference type="NCBI Taxonomy" id="479433"/>
    <lineage>
        <taxon>Bacteria</taxon>
        <taxon>Bacillati</taxon>
        <taxon>Actinomycetota</taxon>
        <taxon>Actinomycetes</taxon>
        <taxon>Catenulisporales</taxon>
        <taxon>Catenulisporaceae</taxon>
        <taxon>Catenulispora</taxon>
    </lineage>
</organism>
<evidence type="ECO:0000259" key="1">
    <source>
        <dbReference type="Pfam" id="PF09511"/>
    </source>
</evidence>